<dbReference type="OrthoDB" id="9972196at2759"/>
<keyword evidence="2" id="KW-0378">Hydrolase</keyword>
<dbReference type="Pfam" id="PF10282">
    <property type="entry name" value="Lactonase"/>
    <property type="match status" value="2"/>
</dbReference>
<comment type="caution">
    <text evidence="2">The sequence shown here is derived from an EMBL/GenBank/DDBJ whole genome shotgun (WGS) entry which is preliminary data.</text>
</comment>
<dbReference type="PANTHER" id="PTHR30344:SF1">
    <property type="entry name" value="6-PHOSPHOGLUCONOLACTONASE"/>
    <property type="match status" value="1"/>
</dbReference>
<reference evidence="2" key="1">
    <citation type="submission" date="2013-12" db="EMBL/GenBank/DDBJ databases">
        <authorList>
            <person name="Omoto C.K."/>
            <person name="Sibley D."/>
            <person name="Venepally P."/>
            <person name="Hadjithomas M."/>
            <person name="Karamycheva S."/>
            <person name="Brunk B."/>
            <person name="Roos D."/>
            <person name="Caler E."/>
            <person name="Lorenzi H."/>
        </authorList>
    </citation>
    <scope>NUCLEOTIDE SEQUENCE</scope>
</reference>
<dbReference type="GeneID" id="22911355"/>
<dbReference type="GO" id="GO:0017057">
    <property type="term" value="F:6-phosphogluconolactonase activity"/>
    <property type="evidence" value="ECO:0007669"/>
    <property type="project" value="UniProtKB-EC"/>
</dbReference>
<dbReference type="EMBL" id="AFNH02000261">
    <property type="protein sequence ID" value="EZG78622.1"/>
    <property type="molecule type" value="Genomic_DNA"/>
</dbReference>
<evidence type="ECO:0000313" key="2">
    <source>
        <dbReference type="EMBL" id="EZG78622.1"/>
    </source>
</evidence>
<dbReference type="GO" id="GO:0005829">
    <property type="term" value="C:cytosol"/>
    <property type="evidence" value="ECO:0007669"/>
    <property type="project" value="TreeGrafter"/>
</dbReference>
<dbReference type="VEuPathDB" id="CryptoDB:GNI_034080"/>
<dbReference type="InterPro" id="IPR011045">
    <property type="entry name" value="N2O_reductase_N"/>
</dbReference>
<accession>A0A023BAT3</accession>
<protein>
    <submittedName>
        <fullName evidence="2">6-phosphogluconolactonase</fullName>
        <ecNumber evidence="2">3.1.1.31</ecNumber>
    </submittedName>
</protein>
<dbReference type="InterPro" id="IPR015943">
    <property type="entry name" value="WD40/YVTN_repeat-like_dom_sf"/>
</dbReference>
<name>A0A023BAT3_GRENI</name>
<gene>
    <name evidence="2" type="ORF">GNI_034080</name>
</gene>
<dbReference type="AlphaFoldDB" id="A0A023BAT3"/>
<evidence type="ECO:0000313" key="3">
    <source>
        <dbReference type="Proteomes" id="UP000019763"/>
    </source>
</evidence>
<evidence type="ECO:0000256" key="1">
    <source>
        <dbReference type="ARBA" id="ARBA00005564"/>
    </source>
</evidence>
<dbReference type="RefSeq" id="XP_011129235.1">
    <property type="nucleotide sequence ID" value="XM_011130933.1"/>
</dbReference>
<sequence>MTNTAHSCVLVSCPLTNQVQIAKLTNTGDLKHITTISVSKPGPTTVQERASGTCTLFISETIDAEHHYCAVYQIAKVNSRSQSDQCDDILEVKLEGKIRMAGKPTYFKVINNVLLCALYHEGQLTSTLLSETGLALDGDITDRMEDLEGCHCAEEIPDHINETSFGDLILCAALKRNVMAIVKVTGKGRLIKLEEIPAAGEGPRHIVFDPVLPRAYVLNELDSHLYTYRVELSGLHTDVGRTDVGRTDVGRTDVGQMDREHTADAKQETSMERQTDAVRPLGGAISLMSSIDTLSPEFCGTRWAADLHLWSSTIGDTAAGSTRWIYTCDRTANEITVMMAKDQGLPVKVGAFRTEEQPRGFNIIPVGNDRHYLLVVGQKSHHASVYEIASQQPRLLSRQLVSPAGNDSAGNDSAWEGAMWVEYFSIN</sequence>
<dbReference type="Proteomes" id="UP000019763">
    <property type="component" value="Unassembled WGS sequence"/>
</dbReference>
<organism evidence="2 3">
    <name type="scientific">Gregarina niphandrodes</name>
    <name type="common">Septate eugregarine</name>
    <dbReference type="NCBI Taxonomy" id="110365"/>
    <lineage>
        <taxon>Eukaryota</taxon>
        <taxon>Sar</taxon>
        <taxon>Alveolata</taxon>
        <taxon>Apicomplexa</taxon>
        <taxon>Conoidasida</taxon>
        <taxon>Gregarinasina</taxon>
        <taxon>Eugregarinorida</taxon>
        <taxon>Gregarinidae</taxon>
        <taxon>Gregarina</taxon>
    </lineage>
</organism>
<dbReference type="PANTHER" id="PTHR30344">
    <property type="entry name" value="6-PHOSPHOGLUCONOLACTONASE-RELATED"/>
    <property type="match status" value="1"/>
</dbReference>
<dbReference type="InterPro" id="IPR050282">
    <property type="entry name" value="Cycloisomerase_2"/>
</dbReference>
<comment type="similarity">
    <text evidence="1">Belongs to the cycloisomerase 2 family.</text>
</comment>
<proteinExistence type="inferred from homology"/>
<dbReference type="EC" id="3.1.1.31" evidence="2"/>
<dbReference type="Gene3D" id="2.130.10.10">
    <property type="entry name" value="YVTN repeat-like/Quinoprotein amine dehydrogenase"/>
    <property type="match status" value="2"/>
</dbReference>
<dbReference type="SUPFAM" id="SSF50974">
    <property type="entry name" value="Nitrous oxide reductase, N-terminal domain"/>
    <property type="match status" value="1"/>
</dbReference>
<dbReference type="InterPro" id="IPR019405">
    <property type="entry name" value="Lactonase_7-beta_prop"/>
</dbReference>
<keyword evidence="3" id="KW-1185">Reference proteome</keyword>